<evidence type="ECO:0000313" key="2">
    <source>
        <dbReference type="WBParaSite" id="nRc.2.0.1.t12279-RA"/>
    </source>
</evidence>
<keyword evidence="1" id="KW-1185">Reference proteome</keyword>
<proteinExistence type="predicted"/>
<dbReference type="AlphaFoldDB" id="A0A915IDK4"/>
<reference evidence="2" key="1">
    <citation type="submission" date="2022-11" db="UniProtKB">
        <authorList>
            <consortium name="WormBaseParasite"/>
        </authorList>
    </citation>
    <scope>IDENTIFICATION</scope>
</reference>
<name>A0A915IDK4_ROMCU</name>
<accession>A0A915IDK4</accession>
<evidence type="ECO:0000313" key="1">
    <source>
        <dbReference type="Proteomes" id="UP000887565"/>
    </source>
</evidence>
<protein>
    <submittedName>
        <fullName evidence="2">Uncharacterized protein</fullName>
    </submittedName>
</protein>
<organism evidence="1 2">
    <name type="scientific">Romanomermis culicivorax</name>
    <name type="common">Nematode worm</name>
    <dbReference type="NCBI Taxonomy" id="13658"/>
    <lineage>
        <taxon>Eukaryota</taxon>
        <taxon>Metazoa</taxon>
        <taxon>Ecdysozoa</taxon>
        <taxon>Nematoda</taxon>
        <taxon>Enoplea</taxon>
        <taxon>Dorylaimia</taxon>
        <taxon>Mermithida</taxon>
        <taxon>Mermithoidea</taxon>
        <taxon>Mermithidae</taxon>
        <taxon>Romanomermis</taxon>
    </lineage>
</organism>
<dbReference type="Proteomes" id="UP000887565">
    <property type="component" value="Unplaced"/>
</dbReference>
<dbReference type="WBParaSite" id="nRc.2.0.1.t12279-RA">
    <property type="protein sequence ID" value="nRc.2.0.1.t12279-RA"/>
    <property type="gene ID" value="nRc.2.0.1.g12279"/>
</dbReference>
<sequence>MQYHDVFAEIHPLRGMVKLDALKKCVFCMFLGPHRAPLPDRAPNVRLYLSFPTELDESECSIPNVTERYGNFRSFRFSWTLPWVVFRKIAISTMLKKIIFGAKNVSGA</sequence>